<dbReference type="SUPFAM" id="SSF53187">
    <property type="entry name" value="Zn-dependent exopeptidases"/>
    <property type="match status" value="1"/>
</dbReference>
<evidence type="ECO:0000313" key="1">
    <source>
        <dbReference type="EMBL" id="QYO78810.1"/>
    </source>
</evidence>
<dbReference type="InterPro" id="IPR007709">
    <property type="entry name" value="N-FG_amidohydro"/>
</dbReference>
<reference evidence="1 2" key="1">
    <citation type="submission" date="2021-08" db="EMBL/GenBank/DDBJ databases">
        <title>Devosia salina sp. nov., isolated from the South China Sea sediment.</title>
        <authorList>
            <person name="Zhou Z."/>
        </authorList>
    </citation>
    <scope>NUCLEOTIDE SEQUENCE [LARGE SCALE GENOMIC DNA]</scope>
    <source>
        <strain evidence="1 2">SCS-3</strain>
    </source>
</reference>
<dbReference type="PIRSF" id="PIRSF029730">
    <property type="entry name" value="UCP029730"/>
    <property type="match status" value="1"/>
</dbReference>
<gene>
    <name evidence="1" type="ORF">K1X15_09845</name>
</gene>
<accession>A0ABX8WKK0</accession>
<sequence length="255" mass="28485">MSETGEKPVLVSNAEGASPFVLVCDHASRRIPPQYGDMGLSEAERASHIAWDPGALPVSQHLSRLLDAPLVESTVSRLVIDANRDLDAPDLIWTLSEATRIAANENLPQGERQFRIENYHRPYHDAIERVLDRRRELGREAILVCMHSFTPVFLGKARPWPIGLIHGKDMTFTRALQRALAEDERGLNIGWNEPYAALNGVTLTLEKHGDGRGLPATMIEIRNDEIRSDDGVALWATRLARCLEAARRDLTDTRS</sequence>
<dbReference type="InterPro" id="IPR011227">
    <property type="entry name" value="UCP029730"/>
</dbReference>
<dbReference type="RefSeq" id="WP_220307262.1">
    <property type="nucleotide sequence ID" value="NZ_CP080590.1"/>
</dbReference>
<dbReference type="Proteomes" id="UP000825799">
    <property type="component" value="Chromosome"/>
</dbReference>
<keyword evidence="2" id="KW-1185">Reference proteome</keyword>
<dbReference type="Pfam" id="PF05013">
    <property type="entry name" value="FGase"/>
    <property type="match status" value="1"/>
</dbReference>
<name>A0ABX8WKK0_9HYPH</name>
<dbReference type="Gene3D" id="3.40.630.40">
    <property type="entry name" value="Zn-dependent exopeptidases"/>
    <property type="match status" value="1"/>
</dbReference>
<protein>
    <submittedName>
        <fullName evidence="1">N-formylglutamate amidohydrolase</fullName>
    </submittedName>
</protein>
<evidence type="ECO:0000313" key="2">
    <source>
        <dbReference type="Proteomes" id="UP000825799"/>
    </source>
</evidence>
<dbReference type="EMBL" id="CP080590">
    <property type="protein sequence ID" value="QYO78810.1"/>
    <property type="molecule type" value="Genomic_DNA"/>
</dbReference>
<proteinExistence type="predicted"/>
<organism evidence="1 2">
    <name type="scientific">Devosia salina</name>
    <dbReference type="NCBI Taxonomy" id="2860336"/>
    <lineage>
        <taxon>Bacteria</taxon>
        <taxon>Pseudomonadati</taxon>
        <taxon>Pseudomonadota</taxon>
        <taxon>Alphaproteobacteria</taxon>
        <taxon>Hyphomicrobiales</taxon>
        <taxon>Devosiaceae</taxon>
        <taxon>Devosia</taxon>
    </lineage>
</organism>